<feature type="domain" description="Beta-lactamase-related" evidence="3">
    <location>
        <begin position="66"/>
        <end position="409"/>
    </location>
</feature>
<keyword evidence="1" id="KW-0378">Hydrolase</keyword>
<evidence type="ECO:0000313" key="4">
    <source>
        <dbReference type="EMBL" id="GEN58234.1"/>
    </source>
</evidence>
<feature type="signal peptide" evidence="2">
    <location>
        <begin position="1"/>
        <end position="28"/>
    </location>
</feature>
<dbReference type="EMBL" id="BJYF01000001">
    <property type="protein sequence ID" value="GEN58234.1"/>
    <property type="molecule type" value="Genomic_DNA"/>
</dbReference>
<dbReference type="InterPro" id="IPR001466">
    <property type="entry name" value="Beta-lactam-related"/>
</dbReference>
<feature type="chain" id="PRO_5021833915" evidence="2">
    <location>
        <begin position="29"/>
        <end position="436"/>
    </location>
</feature>
<dbReference type="Proteomes" id="UP000321635">
    <property type="component" value="Unassembled WGS sequence"/>
</dbReference>
<evidence type="ECO:0000313" key="5">
    <source>
        <dbReference type="Proteomes" id="UP000321635"/>
    </source>
</evidence>
<evidence type="ECO:0000259" key="3">
    <source>
        <dbReference type="Pfam" id="PF00144"/>
    </source>
</evidence>
<comment type="caution">
    <text evidence="4">The sequence shown here is derived from an EMBL/GenBank/DDBJ whole genome shotgun (WGS) entry which is preliminary data.</text>
</comment>
<reference evidence="4 5" key="1">
    <citation type="submission" date="2019-07" db="EMBL/GenBank/DDBJ databases">
        <title>Whole genome shotgun sequence of Acetobacter nitrogenifigens NBRC 105050.</title>
        <authorList>
            <person name="Hosoyama A."/>
            <person name="Uohara A."/>
            <person name="Ohji S."/>
            <person name="Ichikawa N."/>
        </authorList>
    </citation>
    <scope>NUCLEOTIDE SEQUENCE [LARGE SCALE GENOMIC DNA]</scope>
    <source>
        <strain evidence="4 5">NBRC 105050</strain>
    </source>
</reference>
<evidence type="ECO:0000256" key="1">
    <source>
        <dbReference type="ARBA" id="ARBA00022801"/>
    </source>
</evidence>
<name>A0A511X5M4_9PROT</name>
<dbReference type="Gene3D" id="3.40.710.10">
    <property type="entry name" value="DD-peptidase/beta-lactamase superfamily"/>
    <property type="match status" value="1"/>
</dbReference>
<keyword evidence="5" id="KW-1185">Reference proteome</keyword>
<dbReference type="GO" id="GO:0016787">
    <property type="term" value="F:hydrolase activity"/>
    <property type="evidence" value="ECO:0007669"/>
    <property type="project" value="UniProtKB-KW"/>
</dbReference>
<dbReference type="PANTHER" id="PTHR43283:SF11">
    <property type="entry name" value="BETA-LACTAMASE-RELATED DOMAIN-CONTAINING PROTEIN"/>
    <property type="match status" value="1"/>
</dbReference>
<organism evidence="4 5">
    <name type="scientific">Acetobacter nitrogenifigens DSM 23921 = NBRC 105050</name>
    <dbReference type="NCBI Taxonomy" id="1120919"/>
    <lineage>
        <taxon>Bacteria</taxon>
        <taxon>Pseudomonadati</taxon>
        <taxon>Pseudomonadota</taxon>
        <taxon>Alphaproteobacteria</taxon>
        <taxon>Acetobacterales</taxon>
        <taxon>Acetobacteraceae</taxon>
        <taxon>Acetobacter</taxon>
    </lineage>
</organism>
<proteinExistence type="predicted"/>
<dbReference type="InterPro" id="IPR050789">
    <property type="entry name" value="Diverse_Enzym_Activities"/>
</dbReference>
<dbReference type="PANTHER" id="PTHR43283">
    <property type="entry name" value="BETA-LACTAMASE-RELATED"/>
    <property type="match status" value="1"/>
</dbReference>
<keyword evidence="2" id="KW-0732">Signal</keyword>
<protein>
    <submittedName>
        <fullName evidence="4">UPF0214 protein YbbE</fullName>
    </submittedName>
</protein>
<dbReference type="Pfam" id="PF00144">
    <property type="entry name" value="Beta-lactamase"/>
    <property type="match status" value="1"/>
</dbReference>
<dbReference type="InterPro" id="IPR012338">
    <property type="entry name" value="Beta-lactam/transpept-like"/>
</dbReference>
<accession>A0A511X5M4</accession>
<dbReference type="RefSeq" id="WP_211229106.1">
    <property type="nucleotide sequence ID" value="NZ_AUBI01000001.1"/>
</dbReference>
<dbReference type="STRING" id="1120919.GCA_000429165_00124"/>
<dbReference type="SUPFAM" id="SSF56601">
    <property type="entry name" value="beta-lactamase/transpeptidase-like"/>
    <property type="match status" value="1"/>
</dbReference>
<dbReference type="AlphaFoldDB" id="A0A511X5M4"/>
<evidence type="ECO:0000256" key="2">
    <source>
        <dbReference type="SAM" id="SignalP"/>
    </source>
</evidence>
<gene>
    <name evidence="4" type="primary">ybbE</name>
    <name evidence="4" type="ORF">ANI02nite_01180</name>
</gene>
<sequence>MKKRVSRAFSSAAAIVAALTLTPLSAWADGACPVLKASAPAAEVAAFSRLDADVEAGLGHAPAGLYPGAVLLVAHHGRIVRLQAFGDASYLTVDPDGKAIPARAPRAMAADEIFDLASMTKVVATTAALMHLVDQGRLHLTDKLGDLLPAFAGTDKADITLQQLLTHRAGLWEWQPTWLFQHPAGNALPFLARLPRRYGIGERWSYSDLGFMILGGIVAKTVNEPLNAYVTREIYKPLEMTDTGYLPSPTLRSRIAATSQGDAYQQRMAQTGKPYPLAMPEDIQNFSGYRTNFLSGETNDANSWLSWNGVAGHAGLFSTATDVARYAQTLLNGGCYGSWRLASAETVSRFEQSPYDQKQALGFRRLSIPGVSTPLFGHPGFTGGNFAIAPDLDLTVILLTNRLHRPDEPGASYPVLTPVWNHVVADAVSLASNAKN</sequence>